<dbReference type="SUPFAM" id="SSF52540">
    <property type="entry name" value="P-loop containing nucleoside triphosphate hydrolases"/>
    <property type="match status" value="1"/>
</dbReference>
<organism evidence="2 3">
    <name type="scientific">Porphyromonas uenonis 60-3</name>
    <dbReference type="NCBI Taxonomy" id="596327"/>
    <lineage>
        <taxon>Bacteria</taxon>
        <taxon>Pseudomonadati</taxon>
        <taxon>Bacteroidota</taxon>
        <taxon>Bacteroidia</taxon>
        <taxon>Bacteroidales</taxon>
        <taxon>Porphyromonadaceae</taxon>
        <taxon>Porphyromonas</taxon>
    </lineage>
</organism>
<protein>
    <recommendedName>
        <fullName evidence="1">AAA domain-containing protein</fullName>
    </recommendedName>
</protein>
<dbReference type="InterPro" id="IPR036390">
    <property type="entry name" value="WH_DNA-bd_sf"/>
</dbReference>
<dbReference type="STRING" id="596327.PORUE0001_0887"/>
<dbReference type="eggNOG" id="COG1373">
    <property type="taxonomic scope" value="Bacteria"/>
</dbReference>
<proteinExistence type="predicted"/>
<dbReference type="EMBL" id="ACLR01000203">
    <property type="protein sequence ID" value="EEK16199.1"/>
    <property type="molecule type" value="Genomic_DNA"/>
</dbReference>
<dbReference type="OrthoDB" id="9768467at2"/>
<dbReference type="PANTHER" id="PTHR42990:SF1">
    <property type="entry name" value="AAA+ ATPASE DOMAIN-CONTAINING PROTEIN"/>
    <property type="match status" value="1"/>
</dbReference>
<evidence type="ECO:0000259" key="1">
    <source>
        <dbReference type="Pfam" id="PF13173"/>
    </source>
</evidence>
<evidence type="ECO:0000313" key="3">
    <source>
        <dbReference type="Proteomes" id="UP000003303"/>
    </source>
</evidence>
<dbReference type="Pfam" id="PF13173">
    <property type="entry name" value="AAA_14"/>
    <property type="match status" value="1"/>
</dbReference>
<dbReference type="InterPro" id="IPR027417">
    <property type="entry name" value="P-loop_NTPase"/>
</dbReference>
<reference evidence="2 3" key="1">
    <citation type="submission" date="2009-04" db="EMBL/GenBank/DDBJ databases">
        <authorList>
            <person name="Sebastian Y."/>
            <person name="Madupu R."/>
            <person name="Durkin A.S."/>
            <person name="Torralba M."/>
            <person name="Methe B."/>
            <person name="Sutton G.G."/>
            <person name="Strausberg R.L."/>
            <person name="Nelson K.E."/>
        </authorList>
    </citation>
    <scope>NUCLEOTIDE SEQUENCE [LARGE SCALE GENOMIC DNA]</scope>
    <source>
        <strain evidence="2 3">60-3</strain>
    </source>
</reference>
<feature type="domain" description="AAA" evidence="1">
    <location>
        <begin position="32"/>
        <end position="154"/>
    </location>
</feature>
<dbReference type="RefSeq" id="WP_007365957.1">
    <property type="nucleotide sequence ID" value="NZ_ACLR01000203.1"/>
</dbReference>
<evidence type="ECO:0000313" key="2">
    <source>
        <dbReference type="EMBL" id="EEK16199.1"/>
    </source>
</evidence>
<dbReference type="SUPFAM" id="SSF46785">
    <property type="entry name" value="Winged helix' DNA-binding domain"/>
    <property type="match status" value="1"/>
</dbReference>
<dbReference type="InterPro" id="IPR041682">
    <property type="entry name" value="AAA_14"/>
</dbReference>
<sequence>MEALYRTHDYLLRNLSNPIQRSLFGEIDFSAPLIGIYGCRGVGKTTFLLDYAARTFGSLNRKCLYVNLNNFLFTSETLVDFAKGFYDHGGRHLLLDQIYKYPSWHEDLLTCTHLMPDLQIIYTTSIVQYDSALPIEEQLPGAVYRLDGFSLREFIQLKTGLDLPQLSLEEILKNHETISREIMGMVNPLNYLADYTHHGYYPFFLEDRNYSENLLKNINMMLEVDVSFLRNLDQRLLPKLRRLLYELGRTAPTSPNVSQLSQMISASRATISNYMHILSDAGLVTQLYRVGAETTTRKPAMCYLQNTNIGYALVPEPVTSTGLYATFFLTHLNHAHQVNTGGRAQVHFVLDETYEFRIDKELGGRYRSDRYYAVQGIPIGHDNVIPLWLFGFIY</sequence>
<accession>C2MDK8</accession>
<keyword evidence="3" id="KW-1185">Reference proteome</keyword>
<comment type="caution">
    <text evidence="2">The sequence shown here is derived from an EMBL/GenBank/DDBJ whole genome shotgun (WGS) entry which is preliminary data.</text>
</comment>
<gene>
    <name evidence="2" type="ORF">PORUE0001_0887</name>
</gene>
<dbReference type="AlphaFoldDB" id="C2MDK8"/>
<dbReference type="PANTHER" id="PTHR42990">
    <property type="entry name" value="ATPASE"/>
    <property type="match status" value="1"/>
</dbReference>
<dbReference type="Proteomes" id="UP000003303">
    <property type="component" value="Unassembled WGS sequence"/>
</dbReference>
<name>C2MDK8_9PORP</name>